<accession>A0A5K7ZFD0</accession>
<gene>
    <name evidence="2" type="ORF">DSCO28_14340</name>
</gene>
<dbReference type="Proteomes" id="UP000425960">
    <property type="component" value="Chromosome"/>
</dbReference>
<dbReference type="InterPro" id="IPR014914">
    <property type="entry name" value="RES_dom"/>
</dbReference>
<feature type="domain" description="RES" evidence="1">
    <location>
        <begin position="78"/>
        <end position="204"/>
    </location>
</feature>
<reference evidence="2 3" key="1">
    <citation type="submission" date="2019-11" db="EMBL/GenBank/DDBJ databases">
        <title>Comparative genomics of hydrocarbon-degrading Desulfosarcina strains.</title>
        <authorList>
            <person name="Watanabe M."/>
            <person name="Kojima H."/>
            <person name="Fukui M."/>
        </authorList>
    </citation>
    <scope>NUCLEOTIDE SEQUENCE [LARGE SCALE GENOMIC DNA]</scope>
    <source>
        <strain evidence="2 3">28bB2T</strain>
    </source>
</reference>
<organism evidence="2 3">
    <name type="scientific">Desulfosarcina ovata subsp. sediminis</name>
    <dbReference type="NCBI Taxonomy" id="885957"/>
    <lineage>
        <taxon>Bacteria</taxon>
        <taxon>Pseudomonadati</taxon>
        <taxon>Thermodesulfobacteriota</taxon>
        <taxon>Desulfobacteria</taxon>
        <taxon>Desulfobacterales</taxon>
        <taxon>Desulfosarcinaceae</taxon>
        <taxon>Desulfosarcina</taxon>
    </lineage>
</organism>
<sequence length="237" mass="27033">MTDRLYNTLTAFDDDIFRNITERHIEPGDPFDDLTEGEESLADTAHLVEKRVRRHRGHGEPGVIEPLPTHLNIINVPFERDTFFPTRYSDGSFAAWYGSIEPATTVYETAYHMIRAELALEGMDHPVVRERSIYQVHCNALAIDLRGKQDEFPQLISNSYDFTHQIGARLKQEGHPAAVVPSARCKGDNVVVFNRIVLANPRHHTHLQYVFDPEQITVTVHGLPNQSELIVSGHQWF</sequence>
<dbReference type="EMBL" id="AP021876">
    <property type="protein sequence ID" value="BBO80868.1"/>
    <property type="molecule type" value="Genomic_DNA"/>
</dbReference>
<evidence type="ECO:0000259" key="1">
    <source>
        <dbReference type="SMART" id="SM00953"/>
    </source>
</evidence>
<dbReference type="SMART" id="SM00953">
    <property type="entry name" value="RES"/>
    <property type="match status" value="1"/>
</dbReference>
<dbReference type="Pfam" id="PF08808">
    <property type="entry name" value="RES"/>
    <property type="match status" value="1"/>
</dbReference>
<evidence type="ECO:0000313" key="2">
    <source>
        <dbReference type="EMBL" id="BBO80868.1"/>
    </source>
</evidence>
<protein>
    <recommendedName>
        <fullName evidence="1">RES domain-containing protein</fullName>
    </recommendedName>
</protein>
<name>A0A5K7ZFD0_9BACT</name>
<dbReference type="AlphaFoldDB" id="A0A5K7ZFD0"/>
<dbReference type="RefSeq" id="WP_173179145.1">
    <property type="nucleotide sequence ID" value="NZ_AP021876.1"/>
</dbReference>
<proteinExistence type="predicted"/>
<dbReference type="KEGG" id="dov:DSCO28_14340"/>
<evidence type="ECO:0000313" key="3">
    <source>
        <dbReference type="Proteomes" id="UP000425960"/>
    </source>
</evidence>